<accession>A0A6G0YR04</accession>
<reference evidence="1 2" key="1">
    <citation type="submission" date="2019-08" db="EMBL/GenBank/DDBJ databases">
        <title>Whole genome of Aphis craccivora.</title>
        <authorList>
            <person name="Voronova N.V."/>
            <person name="Shulinski R.S."/>
            <person name="Bandarenka Y.V."/>
            <person name="Zhorov D.G."/>
            <person name="Warner D."/>
        </authorList>
    </citation>
    <scope>NUCLEOTIDE SEQUENCE [LARGE SCALE GENOMIC DNA]</scope>
    <source>
        <strain evidence="1">180601</strain>
        <tissue evidence="1">Whole Body</tissue>
    </source>
</reference>
<dbReference type="AlphaFoldDB" id="A0A6G0YR04"/>
<dbReference type="Proteomes" id="UP000478052">
    <property type="component" value="Unassembled WGS sequence"/>
</dbReference>
<evidence type="ECO:0000313" key="2">
    <source>
        <dbReference type="Proteomes" id="UP000478052"/>
    </source>
</evidence>
<name>A0A6G0YR04_APHCR</name>
<dbReference type="EMBL" id="VUJU01002816">
    <property type="protein sequence ID" value="KAF0760006.1"/>
    <property type="molecule type" value="Genomic_DNA"/>
</dbReference>
<comment type="caution">
    <text evidence="1">The sequence shown here is derived from an EMBL/GenBank/DDBJ whole genome shotgun (WGS) entry which is preliminary data.</text>
</comment>
<proteinExistence type="predicted"/>
<evidence type="ECO:0000313" key="1">
    <source>
        <dbReference type="EMBL" id="KAF0760006.1"/>
    </source>
</evidence>
<keyword evidence="2" id="KW-1185">Reference proteome</keyword>
<gene>
    <name evidence="1" type="ORF">FWK35_00013340</name>
</gene>
<sequence>MSTCQYDNADVSSDDEQEIMKRNWKKNISTIEKTAFREGATSTKIESDVMFQMGFDNGYKDGFKDGYNSGSYKSTLM</sequence>
<dbReference type="OrthoDB" id="20086at2759"/>
<protein>
    <submittedName>
        <fullName evidence="1">Yae1 domain-containing protein 1-like</fullName>
    </submittedName>
</protein>
<organism evidence="1 2">
    <name type="scientific">Aphis craccivora</name>
    <name type="common">Cowpea aphid</name>
    <dbReference type="NCBI Taxonomy" id="307492"/>
    <lineage>
        <taxon>Eukaryota</taxon>
        <taxon>Metazoa</taxon>
        <taxon>Ecdysozoa</taxon>
        <taxon>Arthropoda</taxon>
        <taxon>Hexapoda</taxon>
        <taxon>Insecta</taxon>
        <taxon>Pterygota</taxon>
        <taxon>Neoptera</taxon>
        <taxon>Paraneoptera</taxon>
        <taxon>Hemiptera</taxon>
        <taxon>Sternorrhyncha</taxon>
        <taxon>Aphidomorpha</taxon>
        <taxon>Aphidoidea</taxon>
        <taxon>Aphididae</taxon>
        <taxon>Aphidini</taxon>
        <taxon>Aphis</taxon>
        <taxon>Aphis</taxon>
    </lineage>
</organism>